<feature type="domain" description="Apple" evidence="1">
    <location>
        <begin position="43"/>
        <end position="83"/>
    </location>
</feature>
<proteinExistence type="predicted"/>
<dbReference type="InterPro" id="IPR003609">
    <property type="entry name" value="Pan_app"/>
</dbReference>
<evidence type="ECO:0000313" key="3">
    <source>
        <dbReference type="WBParaSite" id="nRc.2.0.1.t30596-RA"/>
    </source>
</evidence>
<evidence type="ECO:0000259" key="1">
    <source>
        <dbReference type="Pfam" id="PF00024"/>
    </source>
</evidence>
<dbReference type="Pfam" id="PF00024">
    <property type="entry name" value="PAN_1"/>
    <property type="match status" value="1"/>
</dbReference>
<name>A0A915JWA2_ROMCU</name>
<protein>
    <submittedName>
        <fullName evidence="3">Apple domain-containing protein</fullName>
    </submittedName>
</protein>
<accession>A0A915JWA2</accession>
<organism evidence="2 3">
    <name type="scientific">Romanomermis culicivorax</name>
    <name type="common">Nematode worm</name>
    <dbReference type="NCBI Taxonomy" id="13658"/>
    <lineage>
        <taxon>Eukaryota</taxon>
        <taxon>Metazoa</taxon>
        <taxon>Ecdysozoa</taxon>
        <taxon>Nematoda</taxon>
        <taxon>Enoplea</taxon>
        <taxon>Dorylaimia</taxon>
        <taxon>Mermithida</taxon>
        <taxon>Mermithoidea</taxon>
        <taxon>Mermithidae</taxon>
        <taxon>Romanomermis</taxon>
    </lineage>
</organism>
<keyword evidence="2" id="KW-1185">Reference proteome</keyword>
<reference evidence="3" key="1">
    <citation type="submission" date="2022-11" db="UniProtKB">
        <authorList>
            <consortium name="WormBaseParasite"/>
        </authorList>
    </citation>
    <scope>IDENTIFICATION</scope>
</reference>
<dbReference type="Proteomes" id="UP000887565">
    <property type="component" value="Unplaced"/>
</dbReference>
<evidence type="ECO:0000313" key="2">
    <source>
        <dbReference type="Proteomes" id="UP000887565"/>
    </source>
</evidence>
<dbReference type="Gene3D" id="3.50.4.10">
    <property type="entry name" value="Hepatocyte Growth Factor"/>
    <property type="match status" value="1"/>
</dbReference>
<dbReference type="WBParaSite" id="nRc.2.0.1.t30596-RA">
    <property type="protein sequence ID" value="nRc.2.0.1.t30596-RA"/>
    <property type="gene ID" value="nRc.2.0.1.g30596"/>
</dbReference>
<dbReference type="AlphaFoldDB" id="A0A915JWA2"/>
<sequence>MLIPNSMADPTLSAFTTIVEIILDYVIKDSCNYGVPHISHFQNMLSIWKCGAQCIKVSSCTHARYDRKNEICYFKQDFRGTPVVETVDVADAT</sequence>